<accession>A0AAV5SD84</accession>
<dbReference type="PANTHER" id="PTHR28583">
    <property type="entry name" value="ACID AMIDASE"/>
    <property type="match status" value="1"/>
</dbReference>
<protein>
    <recommendedName>
        <fullName evidence="1">ceramidase</fullName>
        <ecNumber evidence="1">3.5.1.23</ecNumber>
    </recommendedName>
</protein>
<evidence type="ECO:0000313" key="2">
    <source>
        <dbReference type="EMBL" id="GMS81018.1"/>
    </source>
</evidence>
<dbReference type="AlphaFoldDB" id="A0AAV5SD84"/>
<name>A0AAV5SD84_9BILA</name>
<evidence type="ECO:0000256" key="1">
    <source>
        <dbReference type="ARBA" id="ARBA00011891"/>
    </source>
</evidence>
<evidence type="ECO:0000313" key="3">
    <source>
        <dbReference type="Proteomes" id="UP001432027"/>
    </source>
</evidence>
<sequence>KYATFEEARDYIENVHLLVPVYATMGSVDGGVVITRSANKTDHTEVIDTSKPNGWYVLQTNYDWNEDDFYLDYRTIPGKKCMQQMGRNRLTKENLFQVMSSKTTLNKETVYTTIIVIESGELYTFQQECNDPCWFY</sequence>
<dbReference type="EMBL" id="BTSX01000001">
    <property type="protein sequence ID" value="GMS81018.1"/>
    <property type="molecule type" value="Genomic_DNA"/>
</dbReference>
<dbReference type="Proteomes" id="UP001432027">
    <property type="component" value="Unassembled WGS sequence"/>
</dbReference>
<reference evidence="2" key="1">
    <citation type="submission" date="2023-10" db="EMBL/GenBank/DDBJ databases">
        <title>Genome assembly of Pristionchus species.</title>
        <authorList>
            <person name="Yoshida K."/>
            <person name="Sommer R.J."/>
        </authorList>
    </citation>
    <scope>NUCLEOTIDE SEQUENCE</scope>
    <source>
        <strain evidence="2">RS0144</strain>
    </source>
</reference>
<dbReference type="GO" id="GO:0017040">
    <property type="term" value="F:N-acylsphingosine amidohydrolase activity"/>
    <property type="evidence" value="ECO:0007669"/>
    <property type="project" value="UniProtKB-EC"/>
</dbReference>
<feature type="non-terminal residue" evidence="2">
    <location>
        <position position="1"/>
    </location>
</feature>
<comment type="caution">
    <text evidence="2">The sequence shown here is derived from an EMBL/GenBank/DDBJ whole genome shotgun (WGS) entry which is preliminary data.</text>
</comment>
<dbReference type="EC" id="3.5.1.23" evidence="1"/>
<gene>
    <name evidence="2" type="ORF">PENTCL1PPCAC_3193</name>
</gene>
<organism evidence="2 3">
    <name type="scientific">Pristionchus entomophagus</name>
    <dbReference type="NCBI Taxonomy" id="358040"/>
    <lineage>
        <taxon>Eukaryota</taxon>
        <taxon>Metazoa</taxon>
        <taxon>Ecdysozoa</taxon>
        <taxon>Nematoda</taxon>
        <taxon>Chromadorea</taxon>
        <taxon>Rhabditida</taxon>
        <taxon>Rhabditina</taxon>
        <taxon>Diplogasteromorpha</taxon>
        <taxon>Diplogasteroidea</taxon>
        <taxon>Neodiplogasteridae</taxon>
        <taxon>Pristionchus</taxon>
    </lineage>
</organism>
<keyword evidence="3" id="KW-1185">Reference proteome</keyword>
<dbReference type="PANTHER" id="PTHR28583:SF1">
    <property type="entry name" value="ACID CERAMIDASE"/>
    <property type="match status" value="1"/>
</dbReference>
<proteinExistence type="predicted"/>